<reference evidence="4 5" key="1">
    <citation type="submission" date="2018-06" db="EMBL/GenBank/DDBJ databases">
        <title>Genomic Encyclopedia of Archaeal and Bacterial Type Strains, Phase II (KMG-II): from individual species to whole genera.</title>
        <authorList>
            <person name="Goeker M."/>
        </authorList>
    </citation>
    <scope>NUCLEOTIDE SEQUENCE [LARGE SCALE GENOMIC DNA]</scope>
    <source>
        <strain evidence="4 5">DSM 23857</strain>
    </source>
</reference>
<feature type="signal peptide" evidence="3">
    <location>
        <begin position="1"/>
        <end position="24"/>
    </location>
</feature>
<dbReference type="Gene3D" id="1.25.40.10">
    <property type="entry name" value="Tetratricopeptide repeat domain"/>
    <property type="match status" value="3"/>
</dbReference>
<evidence type="ECO:0000313" key="4">
    <source>
        <dbReference type="EMBL" id="RAI99430.1"/>
    </source>
</evidence>
<comment type="caution">
    <text evidence="4">The sequence shown here is derived from an EMBL/GenBank/DDBJ whole genome shotgun (WGS) entry which is preliminary data.</text>
</comment>
<feature type="compositionally biased region" description="Low complexity" evidence="2">
    <location>
        <begin position="34"/>
        <end position="50"/>
    </location>
</feature>
<evidence type="ECO:0000313" key="5">
    <source>
        <dbReference type="Proteomes" id="UP000249547"/>
    </source>
</evidence>
<evidence type="ECO:0000256" key="1">
    <source>
        <dbReference type="PROSITE-ProRule" id="PRU00339"/>
    </source>
</evidence>
<gene>
    <name evidence="4" type="ORF">LX64_04564</name>
</gene>
<feature type="chain" id="PRO_5016246225" evidence="3">
    <location>
        <begin position="25"/>
        <end position="1034"/>
    </location>
</feature>
<dbReference type="SUPFAM" id="SSF81901">
    <property type="entry name" value="HCP-like"/>
    <property type="match status" value="1"/>
</dbReference>
<dbReference type="RefSeq" id="WP_111599952.1">
    <property type="nucleotide sequence ID" value="NZ_QLLL01000010.1"/>
</dbReference>
<dbReference type="Pfam" id="PF13181">
    <property type="entry name" value="TPR_8"/>
    <property type="match status" value="1"/>
</dbReference>
<keyword evidence="5" id="KW-1185">Reference proteome</keyword>
<evidence type="ECO:0000256" key="3">
    <source>
        <dbReference type="SAM" id="SignalP"/>
    </source>
</evidence>
<feature type="repeat" description="TPR" evidence="1">
    <location>
        <begin position="295"/>
        <end position="328"/>
    </location>
</feature>
<dbReference type="OrthoDB" id="1522549at2"/>
<feature type="region of interest" description="Disordered" evidence="2">
    <location>
        <begin position="34"/>
        <end position="58"/>
    </location>
</feature>
<sequence>MNCIRFLYIGACAIGMLLFNCQLATGQLIKPKNASTTTQSSTATTTPTPKTVDKRTPSEKMMAKRWTWKRKFFQDMTTRYNYYYHAKLQLAGILDGINQQRVDNYAAFLPFYPYSPESLNLNQSDLDSVIQRASIAIHIHDPRGKWIDDCYFIIGKAYYYKTDWENATKTFQYINTTFAPKKKKEYKTVIGTNTDNQLSIATREKRKGFFGKFKHPASRNDAFLWQAKVHLEQEQYDDAQSLLNVLTDDPYFPKRLKGNLAEMKAFQYYKQQRYNETVEPLKIAIKHSDNRNQRARMYFILGQIYASQKKFDSSLYCFQKVIDTKPDALMDFQARLQVAKANILSTGGTPEQSIEALQRMLRKENFIPYKDIIYYTMAEIALEKDPGLAETYLQKALTVESNNQVQRAVTYKALADMRYGAKNFAGAKVYYDSVAAIMPPDFVGADIVNARKDVLSQIDAHIKLIRQEDSLQQIAKMDPSARNVFLEKRLGEIKNTARMRANQANNQQQGNYSNYVAPNAAVTQQRLINSNPFYRNNPQNGSAAGGYDDGSGDWYFYNQVTKSSGLQEFKKRWGNRAPVDNWRRSSAAGLAGAPKGNNEPLDMSGIDSVEAQLVAKNLERLPADSITVDMLVENLPLTGAQMDASKRKQQASYYDLGKLYSDKLENYKDGIKTYDTLLQRYPAYEKKPEVLYSLYVWNNKINNPNTADLYKNQLLNQFGHTNYATLIKVGKIESASDDVKKGALALYDSAYINYLSGNYSVVIDNKRQADSLYKIYPHQAQFDLLEGMALVKLGDEENGKKAIANVITKYPADDAIINQAQGMLNVLDRKQEIVGYLSSLQNQPIDAKNTAKVDENVTMRYPWQNPQPNLVDSAAVKKAFTDSVAKNAPAIAAAPAAPVVEKPVTPYKLGPEDLKAANPHFVVLSFKRVEKALIDEGVAQFSKYNAEKHVNDKIEASSFVLTPTEVMLIFRLFPNEQSALDYLEEIEKQAPTTIIPRIKPVDYTLFIISRDNFILLNTTKDIEGYKKFFLGNYQ</sequence>
<evidence type="ECO:0000256" key="2">
    <source>
        <dbReference type="SAM" id="MobiDB-lite"/>
    </source>
</evidence>
<dbReference type="Proteomes" id="UP000249547">
    <property type="component" value="Unassembled WGS sequence"/>
</dbReference>
<dbReference type="SMART" id="SM00028">
    <property type="entry name" value="TPR"/>
    <property type="match status" value="4"/>
</dbReference>
<dbReference type="InterPro" id="IPR011990">
    <property type="entry name" value="TPR-like_helical_dom_sf"/>
</dbReference>
<keyword evidence="3" id="KW-0732">Signal</keyword>
<proteinExistence type="predicted"/>
<dbReference type="PROSITE" id="PS50005">
    <property type="entry name" value="TPR"/>
    <property type="match status" value="1"/>
</dbReference>
<accession>A0A327Q537</accession>
<dbReference type="InterPro" id="IPR019734">
    <property type="entry name" value="TPR_rpt"/>
</dbReference>
<dbReference type="AlphaFoldDB" id="A0A327Q537"/>
<organism evidence="4 5">
    <name type="scientific">Chitinophaga skermanii</name>
    <dbReference type="NCBI Taxonomy" id="331697"/>
    <lineage>
        <taxon>Bacteria</taxon>
        <taxon>Pseudomonadati</taxon>
        <taxon>Bacteroidota</taxon>
        <taxon>Chitinophagia</taxon>
        <taxon>Chitinophagales</taxon>
        <taxon>Chitinophagaceae</taxon>
        <taxon>Chitinophaga</taxon>
    </lineage>
</organism>
<dbReference type="EMBL" id="QLLL01000010">
    <property type="protein sequence ID" value="RAI99430.1"/>
    <property type="molecule type" value="Genomic_DNA"/>
</dbReference>
<name>A0A327Q537_9BACT</name>
<keyword evidence="1" id="KW-0802">TPR repeat</keyword>
<protein>
    <submittedName>
        <fullName evidence="4">Tetratricopeptide repeat protein</fullName>
    </submittedName>
</protein>